<name>A0A852ZV13_9ACTN</name>
<accession>A0A852ZV13</accession>
<sequence length="124" mass="13236">MIGFLVKTLINAVAIWVAAWLLSGIRLSSDGTADTVITVILVALIFGVVNAVIKPLVRLLSLPLLLLSLGLLAFVINALMLMLTSWLSDQVGLAFHVDGFWTALLGSLIISAIAWVLDLVVGDR</sequence>
<dbReference type="Pfam" id="PF04020">
    <property type="entry name" value="Phage_holin_4_2"/>
    <property type="match status" value="1"/>
</dbReference>
<proteinExistence type="predicted"/>
<evidence type="ECO:0000313" key="3">
    <source>
        <dbReference type="Proteomes" id="UP000567795"/>
    </source>
</evidence>
<organism evidence="2 3">
    <name type="scientific">Allostreptomyces psammosilenae</name>
    <dbReference type="NCBI Taxonomy" id="1892865"/>
    <lineage>
        <taxon>Bacteria</taxon>
        <taxon>Bacillati</taxon>
        <taxon>Actinomycetota</taxon>
        <taxon>Actinomycetes</taxon>
        <taxon>Kitasatosporales</taxon>
        <taxon>Streptomycetaceae</taxon>
        <taxon>Allostreptomyces</taxon>
    </lineage>
</organism>
<dbReference type="Proteomes" id="UP000567795">
    <property type="component" value="Unassembled WGS sequence"/>
</dbReference>
<feature type="transmembrane region" description="Helical" evidence="1">
    <location>
        <begin position="9"/>
        <end position="29"/>
    </location>
</feature>
<keyword evidence="1" id="KW-0812">Transmembrane</keyword>
<evidence type="ECO:0000313" key="2">
    <source>
        <dbReference type="EMBL" id="NYI05447.1"/>
    </source>
</evidence>
<reference evidence="2 3" key="1">
    <citation type="submission" date="2020-07" db="EMBL/GenBank/DDBJ databases">
        <title>Sequencing the genomes of 1000 actinobacteria strains.</title>
        <authorList>
            <person name="Klenk H.-P."/>
        </authorList>
    </citation>
    <scope>NUCLEOTIDE SEQUENCE [LARGE SCALE GENOMIC DNA]</scope>
    <source>
        <strain evidence="2 3">DSM 42178</strain>
    </source>
</reference>
<keyword evidence="3" id="KW-1185">Reference proteome</keyword>
<feature type="transmembrane region" description="Helical" evidence="1">
    <location>
        <begin position="35"/>
        <end position="53"/>
    </location>
</feature>
<gene>
    <name evidence="2" type="ORF">FHU37_002390</name>
</gene>
<dbReference type="AlphaFoldDB" id="A0A852ZV13"/>
<dbReference type="RefSeq" id="WP_179814182.1">
    <property type="nucleotide sequence ID" value="NZ_JACBZD010000001.1"/>
</dbReference>
<feature type="transmembrane region" description="Helical" evidence="1">
    <location>
        <begin position="65"/>
        <end position="87"/>
    </location>
</feature>
<comment type="caution">
    <text evidence="2">The sequence shown here is derived from an EMBL/GenBank/DDBJ whole genome shotgun (WGS) entry which is preliminary data.</text>
</comment>
<dbReference type="PANTHER" id="PTHR37309">
    <property type="entry name" value="SLR0284 PROTEIN"/>
    <property type="match status" value="1"/>
</dbReference>
<dbReference type="InterPro" id="IPR007165">
    <property type="entry name" value="Phage_holin_4_2"/>
</dbReference>
<feature type="transmembrane region" description="Helical" evidence="1">
    <location>
        <begin position="99"/>
        <end position="121"/>
    </location>
</feature>
<keyword evidence="1" id="KW-1133">Transmembrane helix</keyword>
<dbReference type="PANTHER" id="PTHR37309:SF1">
    <property type="entry name" value="SLR0284 PROTEIN"/>
    <property type="match status" value="1"/>
</dbReference>
<keyword evidence="1" id="KW-0472">Membrane</keyword>
<evidence type="ECO:0000256" key="1">
    <source>
        <dbReference type="SAM" id="Phobius"/>
    </source>
</evidence>
<protein>
    <submittedName>
        <fullName evidence="2">Putative membrane protein</fullName>
    </submittedName>
</protein>
<dbReference type="EMBL" id="JACBZD010000001">
    <property type="protein sequence ID" value="NYI05447.1"/>
    <property type="molecule type" value="Genomic_DNA"/>
</dbReference>